<feature type="binding site" evidence="7">
    <location>
        <position position="36"/>
    </location>
    <ligand>
        <name>UDP-N-acetyl-alpha-D-muramoyl-L-alanyl-D-glutamate</name>
        <dbReference type="ChEBI" id="CHEBI:83900"/>
    </ligand>
</feature>
<keyword evidence="4 7" id="KW-0573">Peptidoglycan synthesis</keyword>
<dbReference type="InterPro" id="IPR035911">
    <property type="entry name" value="MurE/MurF_N"/>
</dbReference>
<evidence type="ECO:0000256" key="1">
    <source>
        <dbReference type="ARBA" id="ARBA00005898"/>
    </source>
</evidence>
<dbReference type="Gene3D" id="3.90.190.20">
    <property type="entry name" value="Mur ligase, C-terminal domain"/>
    <property type="match status" value="1"/>
</dbReference>
<dbReference type="InterPro" id="IPR005761">
    <property type="entry name" value="UDP-N-AcMur-Glu-dNH2Pim_ligase"/>
</dbReference>
<dbReference type="SUPFAM" id="SSF53244">
    <property type="entry name" value="MurD-like peptide ligases, peptide-binding domain"/>
    <property type="match status" value="1"/>
</dbReference>
<dbReference type="InterPro" id="IPR013221">
    <property type="entry name" value="Mur_ligase_cen"/>
</dbReference>
<comment type="PTM">
    <text evidence="7">Carboxylation is probably crucial for Mg(2+) binding and, consequently, for the gamma-phosphate positioning of ATP.</text>
</comment>
<comment type="catalytic activity">
    <reaction evidence="7">
        <text>UDP-N-acetyl-alpha-D-muramoyl-L-alanyl-D-glutamate + meso-2,6-diaminopimelate + ATP = UDP-N-acetyl-alpha-D-muramoyl-L-alanyl-gamma-D-glutamyl-meso-2,6-diaminopimelate + ADP + phosphate + H(+)</text>
        <dbReference type="Rhea" id="RHEA:23676"/>
        <dbReference type="ChEBI" id="CHEBI:15378"/>
        <dbReference type="ChEBI" id="CHEBI:30616"/>
        <dbReference type="ChEBI" id="CHEBI:43474"/>
        <dbReference type="ChEBI" id="CHEBI:57791"/>
        <dbReference type="ChEBI" id="CHEBI:83900"/>
        <dbReference type="ChEBI" id="CHEBI:83905"/>
        <dbReference type="ChEBI" id="CHEBI:456216"/>
        <dbReference type="EC" id="6.3.2.13"/>
    </reaction>
</comment>
<feature type="binding site" evidence="7">
    <location>
        <position position="406"/>
    </location>
    <ligand>
        <name>meso-2,6-diaminopimelate</name>
        <dbReference type="ChEBI" id="CHEBI:57791"/>
    </ligand>
</feature>
<dbReference type="SUPFAM" id="SSF63418">
    <property type="entry name" value="MurE/MurF N-terminal domain"/>
    <property type="match status" value="1"/>
</dbReference>
<feature type="binding site" evidence="7">
    <location>
        <position position="202"/>
    </location>
    <ligand>
        <name>UDP-N-acetyl-alpha-D-muramoyl-L-alanyl-D-glutamate</name>
        <dbReference type="ChEBI" id="CHEBI:83900"/>
    </ligand>
</feature>
<feature type="binding site" evidence="7">
    <location>
        <position position="210"/>
    </location>
    <ligand>
        <name>UDP-N-acetyl-alpha-D-muramoyl-L-alanyl-D-glutamate</name>
        <dbReference type="ChEBI" id="CHEBI:83900"/>
    </ligand>
</feature>
<feature type="modified residue" description="N6-carboxylysine" evidence="7">
    <location>
        <position position="242"/>
    </location>
</feature>
<feature type="binding site" evidence="7">
    <location>
        <begin position="175"/>
        <end position="176"/>
    </location>
    <ligand>
        <name>UDP-N-acetyl-alpha-D-muramoyl-L-alanyl-D-glutamate</name>
        <dbReference type="ChEBI" id="CHEBI:83900"/>
    </ligand>
</feature>
<feature type="binding site" evidence="7">
    <location>
        <begin position="430"/>
        <end position="433"/>
    </location>
    <ligand>
        <name>meso-2,6-diaminopimelate</name>
        <dbReference type="ChEBI" id="CHEBI:57791"/>
    </ligand>
</feature>
<evidence type="ECO:0000256" key="6">
    <source>
        <dbReference type="ARBA" id="ARBA00023316"/>
    </source>
</evidence>
<dbReference type="NCBIfam" id="NF001126">
    <property type="entry name" value="PRK00139.1-4"/>
    <property type="match status" value="1"/>
</dbReference>
<sequence>MATHYQTHSVALADLLPDLVLDKAASIMVRNLCLDTRQLKTGDAFIALAGIKVDGRNFIAKAIELGAAAILVEADKNWQGIAWLGAVPVIAIDNLPSRVSEIAGHFFGEPSKKIQLIGITGTNGKTTCSLLAAQMLARLQKKSAVVGTIGYGLLDISVIAPLAQQIGLLTSTGLTTPDPITLQRILSELVSGGAASIAIEVSSHSLQQKRVAGLHFTSAIFTNLTQDHLDYHGDLNSYGNAKAQLLQMPQLRTAIINLDDDWASSLVKKAPTNVNIISYSTEKIADVYATNSELHAQGVRAHLHTPWGDADIDSPLLGQFNLSNLLAVIAALGAQGFKLEQLLPLIAQLEPAPGRMQLVTVDQSAQEIQVIVDYAHTPDALENTLNAIHQHKAGRVWTVFGCGGDRDRSKRPQMGKIAERLSDYVIVTNDNPRSEEPSSIAAEIVRGMNHPSGCLVIADRAQAIDFAVQQAKAGDIVLIAGKGHEDYQIFATQTLPFSDSKHARLSLQRRIAKHENDNQSPEAHS</sequence>
<dbReference type="NCBIfam" id="TIGR01085">
    <property type="entry name" value="murE"/>
    <property type="match status" value="1"/>
</dbReference>
<dbReference type="SUPFAM" id="SSF53623">
    <property type="entry name" value="MurD-like peptide ligases, catalytic domain"/>
    <property type="match status" value="1"/>
</dbReference>
<protein>
    <recommendedName>
        <fullName evidence="7">UDP-N-acetylmuramoyl-L-alanyl-D-glutamate--2,6-diaminopimelate ligase</fullName>
        <ecNumber evidence="7">6.3.2.13</ecNumber>
    </recommendedName>
    <alternativeName>
        <fullName evidence="7">Meso-A2pm-adding enzyme</fullName>
    </alternativeName>
    <alternativeName>
        <fullName evidence="7">Meso-diaminopimelate-adding enzyme</fullName>
    </alternativeName>
    <alternativeName>
        <fullName evidence="7">UDP-MurNAc-L-Ala-D-Glu:meso-diaminopimelate ligase</fullName>
    </alternativeName>
    <alternativeName>
        <fullName evidence="7">UDP-MurNAc-tripeptide synthetase</fullName>
    </alternativeName>
    <alternativeName>
        <fullName evidence="7">UDP-N-acetylmuramyl-tripeptide synthetase</fullName>
    </alternativeName>
</protein>
<dbReference type="Pfam" id="PF02875">
    <property type="entry name" value="Mur_ligase_C"/>
    <property type="match status" value="1"/>
</dbReference>
<dbReference type="Proteomes" id="UP001253595">
    <property type="component" value="Unassembled WGS sequence"/>
</dbReference>
<evidence type="ECO:0000259" key="9">
    <source>
        <dbReference type="Pfam" id="PF01225"/>
    </source>
</evidence>
<name>A0ABU1V2P8_9GAMM</name>
<comment type="pathway">
    <text evidence="7 8">Cell wall biogenesis; peptidoglycan biosynthesis.</text>
</comment>
<dbReference type="InterPro" id="IPR036565">
    <property type="entry name" value="Mur-like_cat_sf"/>
</dbReference>
<keyword evidence="7" id="KW-0963">Cytoplasm</keyword>
<keyword evidence="7" id="KW-0067">ATP-binding</keyword>
<dbReference type="InterPro" id="IPR036615">
    <property type="entry name" value="Mur_ligase_C_dom_sf"/>
</dbReference>
<dbReference type="PANTHER" id="PTHR23135">
    <property type="entry name" value="MUR LIGASE FAMILY MEMBER"/>
    <property type="match status" value="1"/>
</dbReference>
<comment type="function">
    <text evidence="7">Catalyzes the addition of meso-diaminopimelic acid to the nucleotide precursor UDP-N-acetylmuramoyl-L-alanyl-D-glutamate (UMAG) in the biosynthesis of bacterial cell-wall peptidoglycan.</text>
</comment>
<feature type="domain" description="Mur ligase C-terminal" evidence="10">
    <location>
        <begin position="354"/>
        <end position="483"/>
    </location>
</feature>
<comment type="subcellular location">
    <subcellularLocation>
        <location evidence="7 8">Cytoplasm</location>
    </subcellularLocation>
</comment>
<feature type="short sequence motif" description="Meso-diaminopimelate recognition motif" evidence="7">
    <location>
        <begin position="430"/>
        <end position="433"/>
    </location>
</feature>
<proteinExistence type="inferred from homology"/>
<evidence type="ECO:0000256" key="8">
    <source>
        <dbReference type="RuleBase" id="RU004135"/>
    </source>
</evidence>
<keyword evidence="7 12" id="KW-0436">Ligase</keyword>
<evidence type="ECO:0000259" key="10">
    <source>
        <dbReference type="Pfam" id="PF02875"/>
    </source>
</evidence>
<keyword evidence="6 7" id="KW-0961">Cell wall biogenesis/degradation</keyword>
<dbReference type="RefSeq" id="WP_310075337.1">
    <property type="nucleotide sequence ID" value="NZ_JAVDVX010000007.1"/>
</dbReference>
<evidence type="ECO:0000256" key="2">
    <source>
        <dbReference type="ARBA" id="ARBA00022618"/>
    </source>
</evidence>
<feature type="domain" description="Mur ligase central" evidence="11">
    <location>
        <begin position="119"/>
        <end position="331"/>
    </location>
</feature>
<dbReference type="Gene3D" id="3.40.1190.10">
    <property type="entry name" value="Mur-like, catalytic domain"/>
    <property type="match status" value="1"/>
</dbReference>
<feature type="binding site" evidence="7">
    <location>
        <position position="34"/>
    </location>
    <ligand>
        <name>UDP-N-acetyl-alpha-D-muramoyl-L-alanyl-D-glutamate</name>
        <dbReference type="ChEBI" id="CHEBI:83900"/>
    </ligand>
</feature>
<comment type="caution">
    <text evidence="7">Lacks conserved residue(s) required for the propagation of feature annotation.</text>
</comment>
<keyword evidence="7" id="KW-0547">Nucleotide-binding</keyword>
<comment type="caution">
    <text evidence="12">The sequence shown here is derived from an EMBL/GenBank/DDBJ whole genome shotgun (WGS) entry which is preliminary data.</text>
</comment>
<evidence type="ECO:0000259" key="11">
    <source>
        <dbReference type="Pfam" id="PF08245"/>
    </source>
</evidence>
<feature type="domain" description="Mur ligase N-terminal catalytic" evidence="9">
    <location>
        <begin position="30"/>
        <end position="87"/>
    </location>
</feature>
<keyword evidence="2 7" id="KW-0132">Cell division</keyword>
<dbReference type="InterPro" id="IPR000713">
    <property type="entry name" value="Mur_ligase_N"/>
</dbReference>
<dbReference type="PANTHER" id="PTHR23135:SF4">
    <property type="entry name" value="UDP-N-ACETYLMURAMOYL-L-ALANYL-D-GLUTAMATE--2,6-DIAMINOPIMELATE LIGASE MURE HOMOLOG, CHLOROPLASTIC"/>
    <property type="match status" value="1"/>
</dbReference>
<dbReference type="HAMAP" id="MF_00208">
    <property type="entry name" value="MurE"/>
    <property type="match status" value="1"/>
</dbReference>
<feature type="binding site" evidence="7">
    <location>
        <begin position="121"/>
        <end position="127"/>
    </location>
    <ligand>
        <name>ATP</name>
        <dbReference type="ChEBI" id="CHEBI:30616"/>
    </ligand>
</feature>
<evidence type="ECO:0000313" key="12">
    <source>
        <dbReference type="EMBL" id="MDR7091724.1"/>
    </source>
</evidence>
<feature type="binding site" evidence="7">
    <location>
        <position position="208"/>
    </location>
    <ligand>
        <name>UDP-N-acetyl-alpha-D-muramoyl-L-alanyl-D-glutamate</name>
        <dbReference type="ChEBI" id="CHEBI:83900"/>
    </ligand>
</feature>
<dbReference type="NCBIfam" id="NF001124">
    <property type="entry name" value="PRK00139.1-2"/>
    <property type="match status" value="1"/>
</dbReference>
<evidence type="ECO:0000256" key="3">
    <source>
        <dbReference type="ARBA" id="ARBA00022960"/>
    </source>
</evidence>
<evidence type="ECO:0000256" key="4">
    <source>
        <dbReference type="ARBA" id="ARBA00022984"/>
    </source>
</evidence>
<dbReference type="Pfam" id="PF01225">
    <property type="entry name" value="Mur_ligase"/>
    <property type="match status" value="1"/>
</dbReference>
<evidence type="ECO:0000313" key="13">
    <source>
        <dbReference type="Proteomes" id="UP001253595"/>
    </source>
</evidence>
<feature type="binding site" evidence="7">
    <location>
        <position position="485"/>
    </location>
    <ligand>
        <name>meso-2,6-diaminopimelate</name>
        <dbReference type="ChEBI" id="CHEBI:57791"/>
    </ligand>
</feature>
<dbReference type="InterPro" id="IPR004101">
    <property type="entry name" value="Mur_ligase_C"/>
</dbReference>
<comment type="cofactor">
    <cofactor evidence="7">
        <name>Mg(2+)</name>
        <dbReference type="ChEBI" id="CHEBI:18420"/>
    </cofactor>
</comment>
<keyword evidence="5 7" id="KW-0131">Cell cycle</keyword>
<dbReference type="EC" id="6.3.2.13" evidence="7"/>
<keyword evidence="7" id="KW-0460">Magnesium</keyword>
<evidence type="ECO:0000256" key="5">
    <source>
        <dbReference type="ARBA" id="ARBA00023306"/>
    </source>
</evidence>
<dbReference type="Gene3D" id="3.40.1390.10">
    <property type="entry name" value="MurE/MurF, N-terminal domain"/>
    <property type="match status" value="1"/>
</dbReference>
<organism evidence="12 13">
    <name type="scientific">Cellvibrio fibrivorans</name>
    <dbReference type="NCBI Taxonomy" id="126350"/>
    <lineage>
        <taxon>Bacteria</taxon>
        <taxon>Pseudomonadati</taxon>
        <taxon>Pseudomonadota</taxon>
        <taxon>Gammaproteobacteria</taxon>
        <taxon>Cellvibrionales</taxon>
        <taxon>Cellvibrionaceae</taxon>
        <taxon>Cellvibrio</taxon>
    </lineage>
</organism>
<keyword evidence="13" id="KW-1185">Reference proteome</keyword>
<evidence type="ECO:0000256" key="7">
    <source>
        <dbReference type="HAMAP-Rule" id="MF_00208"/>
    </source>
</evidence>
<gene>
    <name evidence="7" type="primary">murE</name>
    <name evidence="12" type="ORF">J2X05_003759</name>
</gene>
<dbReference type="Pfam" id="PF08245">
    <property type="entry name" value="Mur_ligase_M"/>
    <property type="match status" value="1"/>
</dbReference>
<accession>A0ABU1V2P8</accession>
<feature type="binding site" evidence="7">
    <location>
        <position position="481"/>
    </location>
    <ligand>
        <name>meso-2,6-diaminopimelate</name>
        <dbReference type="ChEBI" id="CHEBI:57791"/>
    </ligand>
</feature>
<comment type="similarity">
    <text evidence="1 7">Belongs to the MurCDEF family. MurE subfamily.</text>
</comment>
<dbReference type="GO" id="GO:0008765">
    <property type="term" value="F:UDP-N-acetylmuramoylalanyl-D-glutamate-2,6-diaminopimelate ligase activity"/>
    <property type="evidence" value="ECO:0007669"/>
    <property type="project" value="UniProtKB-EC"/>
</dbReference>
<reference evidence="12 13" key="1">
    <citation type="submission" date="2023-07" db="EMBL/GenBank/DDBJ databases">
        <title>Sorghum-associated microbial communities from plants grown in Nebraska, USA.</title>
        <authorList>
            <person name="Schachtman D."/>
        </authorList>
    </citation>
    <scope>NUCLEOTIDE SEQUENCE [LARGE SCALE GENOMIC DNA]</scope>
    <source>
        <strain evidence="12 13">BE190</strain>
    </source>
</reference>
<dbReference type="EMBL" id="JAVDVX010000007">
    <property type="protein sequence ID" value="MDR7091724.1"/>
    <property type="molecule type" value="Genomic_DNA"/>
</dbReference>
<keyword evidence="3 7" id="KW-0133">Cell shape</keyword>